<dbReference type="RefSeq" id="WP_209989839.1">
    <property type="nucleotide sequence ID" value="NZ_JAGINO010000031.1"/>
</dbReference>
<sequence>MGVWKWLRRMAAADGRTAPALLAAALLAAVLLWSGGASADCPHGDMPPSTTSWTAMPAAMPAAGPMQAAHCAGDEHRHADSPCCGWMACGTMHVGLIGLEPLPIPRFAKAPLCHADLRLQKGLESRPALPPPRRA</sequence>
<keyword evidence="3" id="KW-1185">Reference proteome</keyword>
<gene>
    <name evidence="2" type="ORF">QO018_005622</name>
</gene>
<dbReference type="Proteomes" id="UP001244552">
    <property type="component" value="Unassembled WGS sequence"/>
</dbReference>
<protein>
    <recommendedName>
        <fullName evidence="4">DUF2946 domain-containing protein</fullName>
    </recommendedName>
</protein>
<evidence type="ECO:0000313" key="3">
    <source>
        <dbReference type="Proteomes" id="UP001244552"/>
    </source>
</evidence>
<name>A0ABU0MTB4_9PROT</name>
<evidence type="ECO:0008006" key="4">
    <source>
        <dbReference type="Google" id="ProtNLM"/>
    </source>
</evidence>
<feature type="signal peptide" evidence="1">
    <location>
        <begin position="1"/>
        <end position="39"/>
    </location>
</feature>
<dbReference type="EMBL" id="JAUSVU010000031">
    <property type="protein sequence ID" value="MDQ0536724.1"/>
    <property type="molecule type" value="Genomic_DNA"/>
</dbReference>
<reference evidence="2 3" key="1">
    <citation type="submission" date="2023-07" db="EMBL/GenBank/DDBJ databases">
        <title>Genomic Encyclopedia of Type Strains, Phase IV (KMG-IV): sequencing the most valuable type-strain genomes for metagenomic binning, comparative biology and taxonomic classification.</title>
        <authorList>
            <person name="Goeker M."/>
        </authorList>
    </citation>
    <scope>NUCLEOTIDE SEQUENCE [LARGE SCALE GENOMIC DNA]</scope>
    <source>
        <strain evidence="2 3">DSM 19922</strain>
    </source>
</reference>
<accession>A0ABU0MTB4</accession>
<organism evidence="2 3">
    <name type="scientific">Azospirillum picis</name>
    <dbReference type="NCBI Taxonomy" id="488438"/>
    <lineage>
        <taxon>Bacteria</taxon>
        <taxon>Pseudomonadati</taxon>
        <taxon>Pseudomonadota</taxon>
        <taxon>Alphaproteobacteria</taxon>
        <taxon>Rhodospirillales</taxon>
        <taxon>Azospirillaceae</taxon>
        <taxon>Azospirillum</taxon>
    </lineage>
</organism>
<comment type="caution">
    <text evidence="2">The sequence shown here is derived from an EMBL/GenBank/DDBJ whole genome shotgun (WGS) entry which is preliminary data.</text>
</comment>
<feature type="chain" id="PRO_5045252256" description="DUF2946 domain-containing protein" evidence="1">
    <location>
        <begin position="40"/>
        <end position="135"/>
    </location>
</feature>
<proteinExistence type="predicted"/>
<evidence type="ECO:0000313" key="2">
    <source>
        <dbReference type="EMBL" id="MDQ0536724.1"/>
    </source>
</evidence>
<evidence type="ECO:0000256" key="1">
    <source>
        <dbReference type="SAM" id="SignalP"/>
    </source>
</evidence>
<keyword evidence="1" id="KW-0732">Signal</keyword>